<feature type="compositionally biased region" description="Basic and acidic residues" evidence="2">
    <location>
        <begin position="992"/>
        <end position="1005"/>
    </location>
</feature>
<feature type="compositionally biased region" description="Basic and acidic residues" evidence="2">
    <location>
        <begin position="484"/>
        <end position="502"/>
    </location>
</feature>
<feature type="region of interest" description="Disordered" evidence="2">
    <location>
        <begin position="845"/>
        <end position="1490"/>
    </location>
</feature>
<feature type="region of interest" description="Disordered" evidence="2">
    <location>
        <begin position="314"/>
        <end position="339"/>
    </location>
</feature>
<feature type="compositionally biased region" description="Basic and acidic residues" evidence="2">
    <location>
        <begin position="1469"/>
        <end position="1480"/>
    </location>
</feature>
<gene>
    <name evidence="3" type="ORF">KFL_004180150</name>
</gene>
<feature type="region of interest" description="Disordered" evidence="2">
    <location>
        <begin position="143"/>
        <end position="254"/>
    </location>
</feature>
<evidence type="ECO:0000256" key="2">
    <source>
        <dbReference type="SAM" id="MobiDB-lite"/>
    </source>
</evidence>
<feature type="compositionally biased region" description="Polar residues" evidence="2">
    <location>
        <begin position="953"/>
        <end position="965"/>
    </location>
</feature>
<feature type="region of interest" description="Disordered" evidence="2">
    <location>
        <begin position="782"/>
        <end position="817"/>
    </location>
</feature>
<feature type="compositionally biased region" description="Basic and acidic residues" evidence="2">
    <location>
        <begin position="1383"/>
        <end position="1392"/>
    </location>
</feature>
<feature type="compositionally biased region" description="Basic and acidic residues" evidence="2">
    <location>
        <begin position="182"/>
        <end position="199"/>
    </location>
</feature>
<organism evidence="3 4">
    <name type="scientific">Klebsormidium nitens</name>
    <name type="common">Green alga</name>
    <name type="synonym">Ulothrix nitens</name>
    <dbReference type="NCBI Taxonomy" id="105231"/>
    <lineage>
        <taxon>Eukaryota</taxon>
        <taxon>Viridiplantae</taxon>
        <taxon>Streptophyta</taxon>
        <taxon>Klebsormidiophyceae</taxon>
        <taxon>Klebsormidiales</taxon>
        <taxon>Klebsormidiaceae</taxon>
        <taxon>Klebsormidium</taxon>
    </lineage>
</organism>
<name>A0A1Y1IFR1_KLENI</name>
<dbReference type="STRING" id="105231.A0A1Y1IFR1"/>
<evidence type="ECO:0000256" key="1">
    <source>
        <dbReference type="SAM" id="Coils"/>
    </source>
</evidence>
<feature type="compositionally biased region" description="Low complexity" evidence="2">
    <location>
        <begin position="1026"/>
        <end position="1035"/>
    </location>
</feature>
<feature type="compositionally biased region" description="Acidic residues" evidence="2">
    <location>
        <begin position="1291"/>
        <end position="1301"/>
    </location>
</feature>
<feature type="compositionally biased region" description="Low complexity" evidence="2">
    <location>
        <begin position="725"/>
        <end position="736"/>
    </location>
</feature>
<feature type="region of interest" description="Disordered" evidence="2">
    <location>
        <begin position="601"/>
        <end position="753"/>
    </location>
</feature>
<sequence>MPSKRSAGAFRPFAEQDAACIRHKWEATFPSLIDLLNSRQNQPPVRSITLSKLSVRPVRVQRDVFERGGQPKDYDINFDVEFEDKSVVNDLRSAADLVRGVGRKWGLGEGLEAVIFPSAQWISAKAVTRHVVFIAKERRAALARGASGQRGEMTSASAGGELGSGAGPSCENSQRGQRKRGRGEAAEEGGMEKEGRKDVAATTKVRSKRGRRRETLEVGAHETRGAGVSGGVEKTGGAREVGEKKSTEKRRKMNVTPEVEVPTGGTLGDGGRRGTGVLPSELAASGVGVLTRGSQRGSAPAEKLKRLTAILDIRRRTRRPDPTEADAEDPNEPPTVEEASFRLEPDRWVPTSGFDKDGVGPVPVLQSKTFLPGDVTPAAAEGGADVSAAPMFQGGGSGVTGMRDADGGDQGREAVQQDDVSKSAKGVANMGRSGGGATPSTEAGGMGEADSGGASGGDSACPIFDRFRKPGAKKKGLFKRTKSRLKETEGPQKSSQRSEENLNKTATTEVGPVSGGVFTSGGIGERGTGENVSVEQGGVFTGGSGAPLTPSKNGKGGGSVNAFSVQGTRPEVASGQGGLWGRGKRKRKPLFDVDAFCWPARKKPRPAPAVNLNEGLASEPAPTKSEPFPDASTEPAPGASEPASTAPAAAPGASAPTRDASEAAPVGSAPSPDTFIQAPGASELAPGASVPAIDASEAAPSASEPAPGSSEPGPTATEPVPTSPGPASDGSGPSPDVLEHALEASGTDPGASESALEASILLGETAGNAECGQQLFPGERELGSLNLPRNENPPQTCVAGGGDVPVGVPGGSKAEKQSARRVIDRALEGGGCGASVKWAMSLEVPRSGEPAKASPGKRQRRKECVPKERGPLSGVPAWDEKSSGGTGTLADAQVNRRNGTRAGGAGEERRRSERKTRAGAKAPLAPQTPAPKKSTAWPKNLVVLDGSDDEATPSPTRTLCASANEPTIPFSLPGSAVGSPKTCERSTQIEQPKGELRQNQHREGEGSQAGLDTAESLAEDGTVQDTTATNLAAAAGLWSPAKTPEPSERTQPTPLRTPEPSEERRGSWGPSPSAAENGHVEDWYVAKGDVAETGLAEEPSRQGRSGVRAQASAGSEEIGGRVAGGLDGLVEDGNTARGDHPGDSKGLATEPGTAAKSRSILFEGAARGVEAGWQQPGMDGETTGHTGKPGEGVPGSQPEGKGSQGGDGSVSEALGGESDHTSAGPSVPLAGGSQTDAPESPLTDTALPFGDQELEPEEKRTVAYAGATETTEAPQAILPGVEQTDPRSGGEGEETEGDATEEEHVAADSNGVESAGVGDWLPEVGDLGGEAPLDVGEGGPGTDGVMAEDGSPSEEALRSVKAPAAELSDRPEPGRSAPLSESPSERPPEHIGHPVPPASLSERLAPSCADKQPETGAAKPSVGLSELVRSENAGRFGLSKTPADLSGSRSPQSEIPNRSSGLPGSELVSGEKGEDQRGRSEPVPAGGELQREIILEASTLLQQGIQKARKVREAMELRIGALSRELEGKTKEVTGYKEREAEWKRREETLRMELKVSMQEVERGKSVLADFGKRTAAEKAELESSVRDLRGQVEEKEKQVGCLEEALRKQRERAAELETQLEAVRQTAEARGKLEAELTSARADAASAREELMSVREALRRATERAAADSEAQRLEATRATAEACEAMRKLETELTSARADAASAREEVRSVSEALRRATERAAGDSAAQQIEAARATADVCEAMRKLETELTSARAESGSARAEVTSLKEALEKEAERVAEAEAQQREVVREMAEAREAMPTLELELALARAEVASARAEVTSLRALVEEETEDLANSQSKATQLEQERNAALERAAELEREVKTALQLTEEVEAERDEAVQQNEQLEKRWNDALPRRAQVAREARTLLEEEARAKKEAGSVYGIMEQIEEGLRGELDKKFSLLSDLRCGASRVVVALEGGLGQVVLAGAGKPGLGDAVRLSRGTGADVAAAADVIEDGGQALGGRVVTKGTVSRETSEGGLPCGGSTADACVGTDLAVWEGHVAAADVIRRERNVSRKEKEELELELRLLELLRGLESERESARREIAEEKEGLRRKSEEEVDRIAELQKIAESKYRAQRNKKL</sequence>
<feature type="region of interest" description="Disordered" evidence="2">
    <location>
        <begin position="2080"/>
        <end position="2102"/>
    </location>
</feature>
<evidence type="ECO:0000313" key="4">
    <source>
        <dbReference type="Proteomes" id="UP000054558"/>
    </source>
</evidence>
<feature type="compositionally biased region" description="Low complexity" evidence="2">
    <location>
        <begin position="631"/>
        <end position="656"/>
    </location>
</feature>
<dbReference type="PANTHER" id="PTHR45287:SF4">
    <property type="entry name" value="OS03G0691500 PROTEIN"/>
    <property type="match status" value="1"/>
</dbReference>
<reference evidence="3 4" key="1">
    <citation type="journal article" date="2014" name="Nat. Commun.">
        <title>Klebsormidium flaccidum genome reveals primary factors for plant terrestrial adaptation.</title>
        <authorList>
            <person name="Hori K."/>
            <person name="Maruyama F."/>
            <person name="Fujisawa T."/>
            <person name="Togashi T."/>
            <person name="Yamamoto N."/>
            <person name="Seo M."/>
            <person name="Sato S."/>
            <person name="Yamada T."/>
            <person name="Mori H."/>
            <person name="Tajima N."/>
            <person name="Moriyama T."/>
            <person name="Ikeuchi M."/>
            <person name="Watanabe M."/>
            <person name="Wada H."/>
            <person name="Kobayashi K."/>
            <person name="Saito M."/>
            <person name="Masuda T."/>
            <person name="Sasaki-Sekimoto Y."/>
            <person name="Mashiguchi K."/>
            <person name="Awai K."/>
            <person name="Shimojima M."/>
            <person name="Masuda S."/>
            <person name="Iwai M."/>
            <person name="Nobusawa T."/>
            <person name="Narise T."/>
            <person name="Kondo S."/>
            <person name="Saito H."/>
            <person name="Sato R."/>
            <person name="Murakawa M."/>
            <person name="Ihara Y."/>
            <person name="Oshima-Yamada Y."/>
            <person name="Ohtaka K."/>
            <person name="Satoh M."/>
            <person name="Sonobe K."/>
            <person name="Ishii M."/>
            <person name="Ohtani R."/>
            <person name="Kanamori-Sato M."/>
            <person name="Honoki R."/>
            <person name="Miyazaki D."/>
            <person name="Mochizuki H."/>
            <person name="Umetsu J."/>
            <person name="Higashi K."/>
            <person name="Shibata D."/>
            <person name="Kamiya Y."/>
            <person name="Sato N."/>
            <person name="Nakamura Y."/>
            <person name="Tabata S."/>
            <person name="Ida S."/>
            <person name="Kurokawa K."/>
            <person name="Ohta H."/>
        </authorList>
    </citation>
    <scope>NUCLEOTIDE SEQUENCE [LARGE SCALE GENOMIC DNA]</scope>
    <source>
        <strain evidence="3 4">NIES-2285</strain>
    </source>
</reference>
<keyword evidence="1" id="KW-0175">Coiled coil</keyword>
<accession>A0A1Y1IFR1</accession>
<feature type="compositionally biased region" description="Basic and acidic residues" evidence="2">
    <location>
        <begin position="213"/>
        <end position="224"/>
    </location>
</feature>
<dbReference type="EMBL" id="DF237367">
    <property type="protein sequence ID" value="GAQ88329.1"/>
    <property type="molecule type" value="Genomic_DNA"/>
</dbReference>
<feature type="compositionally biased region" description="Basic residues" evidence="2">
    <location>
        <begin position="469"/>
        <end position="483"/>
    </location>
</feature>
<feature type="compositionally biased region" description="Low complexity" evidence="2">
    <location>
        <begin position="695"/>
        <end position="714"/>
    </location>
</feature>
<dbReference type="PANTHER" id="PTHR45287">
    <property type="entry name" value="OS03G0691500 PROTEIN"/>
    <property type="match status" value="1"/>
</dbReference>
<feature type="compositionally biased region" description="Polar residues" evidence="2">
    <location>
        <begin position="1447"/>
        <end position="1462"/>
    </location>
</feature>
<proteinExistence type="predicted"/>
<protein>
    <submittedName>
        <fullName evidence="3">Uncharacterized protein</fullName>
    </submittedName>
</protein>
<feature type="coiled-coil region" evidence="1">
    <location>
        <begin position="1579"/>
        <end position="1919"/>
    </location>
</feature>
<feature type="compositionally biased region" description="Basic and acidic residues" evidence="2">
    <location>
        <begin position="236"/>
        <end position="246"/>
    </location>
</feature>
<dbReference type="Proteomes" id="UP000054558">
    <property type="component" value="Unassembled WGS sequence"/>
</dbReference>
<feature type="region of interest" description="Disordered" evidence="2">
    <location>
        <begin position="386"/>
        <end position="528"/>
    </location>
</feature>
<keyword evidence="4" id="KW-1185">Reference proteome</keyword>
<feature type="compositionally biased region" description="Basic and acidic residues" evidence="2">
    <location>
        <begin position="403"/>
        <end position="412"/>
    </location>
</feature>
<feature type="compositionally biased region" description="Low complexity" evidence="2">
    <location>
        <begin position="448"/>
        <end position="460"/>
    </location>
</feature>
<feature type="compositionally biased region" description="Gly residues" evidence="2">
    <location>
        <begin position="799"/>
        <end position="810"/>
    </location>
</feature>
<feature type="coiled-coil region" evidence="1">
    <location>
        <begin position="1505"/>
        <end position="1532"/>
    </location>
</feature>
<dbReference type="InterPro" id="IPR040262">
    <property type="entry name" value="At4g38062-like"/>
</dbReference>
<dbReference type="OMA" id="CASARND"/>
<evidence type="ECO:0000313" key="3">
    <source>
        <dbReference type="EMBL" id="GAQ88329.1"/>
    </source>
</evidence>